<name>A0A0F9KNQ8_9ZZZZ</name>
<organism evidence="1">
    <name type="scientific">marine sediment metagenome</name>
    <dbReference type="NCBI Taxonomy" id="412755"/>
    <lineage>
        <taxon>unclassified sequences</taxon>
        <taxon>metagenomes</taxon>
        <taxon>ecological metagenomes</taxon>
    </lineage>
</organism>
<gene>
    <name evidence="1" type="ORF">LCGC14_1380310</name>
</gene>
<comment type="caution">
    <text evidence="1">The sequence shown here is derived from an EMBL/GenBank/DDBJ whole genome shotgun (WGS) entry which is preliminary data.</text>
</comment>
<sequence>MSAEVYVLYEKIEGCPHEILTEGEQGSDEVIVIDEDGNATRQPQVVRDPNGVY</sequence>
<dbReference type="EMBL" id="LAZR01008812">
    <property type="protein sequence ID" value="KKM76416.1"/>
    <property type="molecule type" value="Genomic_DNA"/>
</dbReference>
<reference evidence="1" key="1">
    <citation type="journal article" date="2015" name="Nature">
        <title>Complex archaea that bridge the gap between prokaryotes and eukaryotes.</title>
        <authorList>
            <person name="Spang A."/>
            <person name="Saw J.H."/>
            <person name="Jorgensen S.L."/>
            <person name="Zaremba-Niedzwiedzka K."/>
            <person name="Martijn J."/>
            <person name="Lind A.E."/>
            <person name="van Eijk R."/>
            <person name="Schleper C."/>
            <person name="Guy L."/>
            <person name="Ettema T.J."/>
        </authorList>
    </citation>
    <scope>NUCLEOTIDE SEQUENCE</scope>
</reference>
<protein>
    <submittedName>
        <fullName evidence="1">Uncharacterized protein</fullName>
    </submittedName>
</protein>
<accession>A0A0F9KNQ8</accession>
<dbReference type="AlphaFoldDB" id="A0A0F9KNQ8"/>
<evidence type="ECO:0000313" key="1">
    <source>
        <dbReference type="EMBL" id="KKM76416.1"/>
    </source>
</evidence>
<proteinExistence type="predicted"/>